<gene>
    <name evidence="1" type="ORF">Sfulv_01950</name>
</gene>
<name>A0A7J0C080_9ACTN</name>
<evidence type="ECO:0000313" key="2">
    <source>
        <dbReference type="Proteomes" id="UP000498980"/>
    </source>
</evidence>
<proteinExistence type="predicted"/>
<dbReference type="EMBL" id="BLWC01000001">
    <property type="protein sequence ID" value="GFM95384.1"/>
    <property type="molecule type" value="Genomic_DNA"/>
</dbReference>
<dbReference type="AlphaFoldDB" id="A0A7J0C080"/>
<protein>
    <submittedName>
        <fullName evidence="1">Uncharacterized protein</fullName>
    </submittedName>
</protein>
<sequence>MSNAESMPVFGTLDALAELVASRRGLYVRWSLGPELDLQSVCSRDALTGVPLPGLSANALDIEEWWGERPVRIWVARRLYDYSHLQRVRHHLTRPWVLHGSEAGRGPDNEPLVHRVEPLGWIGPRAITEADEVITHQPGPWGPMLRNDSA</sequence>
<comment type="caution">
    <text evidence="1">The sequence shown here is derived from an EMBL/GenBank/DDBJ whole genome shotgun (WGS) entry which is preliminary data.</text>
</comment>
<accession>A0A7J0C080</accession>
<dbReference type="Proteomes" id="UP000498980">
    <property type="component" value="Unassembled WGS sequence"/>
</dbReference>
<reference evidence="1 2" key="1">
    <citation type="submission" date="2020-05" db="EMBL/GenBank/DDBJ databases">
        <title>Whole genome shotgun sequence of Streptomyces fulvorobeus NBRC 15897.</title>
        <authorList>
            <person name="Komaki H."/>
            <person name="Tamura T."/>
        </authorList>
    </citation>
    <scope>NUCLEOTIDE SEQUENCE [LARGE SCALE GENOMIC DNA]</scope>
    <source>
        <strain evidence="1 2">NBRC 15897</strain>
    </source>
</reference>
<dbReference type="InterPro" id="IPR046080">
    <property type="entry name" value="DUF6098"/>
</dbReference>
<organism evidence="1 2">
    <name type="scientific">Streptomyces fulvorobeus</name>
    <dbReference type="NCBI Taxonomy" id="284028"/>
    <lineage>
        <taxon>Bacteria</taxon>
        <taxon>Bacillati</taxon>
        <taxon>Actinomycetota</taxon>
        <taxon>Actinomycetes</taxon>
        <taxon>Kitasatosporales</taxon>
        <taxon>Streptomycetaceae</taxon>
        <taxon>Streptomyces</taxon>
    </lineage>
</organism>
<dbReference type="Pfam" id="PF19593">
    <property type="entry name" value="DUF6098"/>
    <property type="match status" value="1"/>
</dbReference>
<keyword evidence="2" id="KW-1185">Reference proteome</keyword>
<evidence type="ECO:0000313" key="1">
    <source>
        <dbReference type="EMBL" id="GFM95384.1"/>
    </source>
</evidence>